<accession>A0A0N7HI86</accession>
<name>A0A0N7HI86_9RHOB</name>
<keyword evidence="2" id="KW-1185">Reference proteome</keyword>
<reference evidence="2" key="1">
    <citation type="submission" date="2015-05" db="EMBL/GenBank/DDBJ databases">
        <authorList>
            <person name="Oh H.-M."/>
            <person name="Yang J.-A."/>
            <person name="Cho J.-C."/>
            <person name="Kang I."/>
        </authorList>
    </citation>
    <scope>NUCLEOTIDE SEQUENCE [LARGE SCALE GENOMIC DNA]</scope>
    <source>
        <strain evidence="2">IMCC 12053</strain>
    </source>
</reference>
<dbReference type="KEGG" id="cmar:IMCC12053_577"/>
<evidence type="ECO:0000313" key="1">
    <source>
        <dbReference type="EMBL" id="ALI54525.1"/>
    </source>
</evidence>
<dbReference type="EMBL" id="CP012023">
    <property type="protein sequence ID" value="ALI54525.1"/>
    <property type="molecule type" value="Genomic_DNA"/>
</dbReference>
<dbReference type="STRING" id="1397108.IMCC12053_577"/>
<dbReference type="Proteomes" id="UP000064920">
    <property type="component" value="Chromosome"/>
</dbReference>
<evidence type="ECO:0000313" key="2">
    <source>
        <dbReference type="Proteomes" id="UP000064920"/>
    </source>
</evidence>
<dbReference type="AlphaFoldDB" id="A0A0N7HI86"/>
<protein>
    <submittedName>
        <fullName evidence="1">Uncharacterized protein</fullName>
    </submittedName>
</protein>
<sequence length="42" mass="4825">MKILTFLRRVVTDFRNPMWYLCNVRPVSDRCGAPPESIGIAT</sequence>
<dbReference type="PATRIC" id="fig|1397108.4.peg.595"/>
<gene>
    <name evidence="1" type="ORF">IMCC12053_577</name>
</gene>
<organism evidence="1 2">
    <name type="scientific">Celeribacter marinus</name>
    <dbReference type="NCBI Taxonomy" id="1397108"/>
    <lineage>
        <taxon>Bacteria</taxon>
        <taxon>Pseudomonadati</taxon>
        <taxon>Pseudomonadota</taxon>
        <taxon>Alphaproteobacteria</taxon>
        <taxon>Rhodobacterales</taxon>
        <taxon>Roseobacteraceae</taxon>
        <taxon>Celeribacter</taxon>
    </lineage>
</organism>
<proteinExistence type="predicted"/>